<feature type="compositionally biased region" description="Basic and acidic residues" evidence="3">
    <location>
        <begin position="729"/>
        <end position="745"/>
    </location>
</feature>
<dbReference type="Proteomes" id="UP001240678">
    <property type="component" value="Unassembled WGS sequence"/>
</dbReference>
<evidence type="ECO:0000313" key="6">
    <source>
        <dbReference type="EMBL" id="KAK1535002.1"/>
    </source>
</evidence>
<evidence type="ECO:0000256" key="3">
    <source>
        <dbReference type="SAM" id="MobiDB-lite"/>
    </source>
</evidence>
<dbReference type="GO" id="GO:0000981">
    <property type="term" value="F:DNA-binding transcription factor activity, RNA polymerase II-specific"/>
    <property type="evidence" value="ECO:0007669"/>
    <property type="project" value="InterPro"/>
</dbReference>
<feature type="compositionally biased region" description="Polar residues" evidence="3">
    <location>
        <begin position="961"/>
        <end position="976"/>
    </location>
</feature>
<feature type="compositionally biased region" description="Polar residues" evidence="3">
    <location>
        <begin position="853"/>
        <end position="871"/>
    </location>
</feature>
<dbReference type="SMART" id="SM00906">
    <property type="entry name" value="Fungal_trans"/>
    <property type="match status" value="1"/>
</dbReference>
<dbReference type="GO" id="GO:0008270">
    <property type="term" value="F:zinc ion binding"/>
    <property type="evidence" value="ECO:0007669"/>
    <property type="project" value="InterPro"/>
</dbReference>
<feature type="region of interest" description="Disordered" evidence="3">
    <location>
        <begin position="716"/>
        <end position="749"/>
    </location>
</feature>
<dbReference type="AlphaFoldDB" id="A0AAI9Z703"/>
<feature type="compositionally biased region" description="Polar residues" evidence="3">
    <location>
        <begin position="920"/>
        <end position="930"/>
    </location>
</feature>
<dbReference type="GO" id="GO:0003677">
    <property type="term" value="F:DNA binding"/>
    <property type="evidence" value="ECO:0007669"/>
    <property type="project" value="InterPro"/>
</dbReference>
<keyword evidence="1" id="KW-0479">Metal-binding</keyword>
<gene>
    <name evidence="6" type="ORF">CCOS01_03754</name>
</gene>
<feature type="compositionally biased region" description="Basic and acidic residues" evidence="3">
    <location>
        <begin position="148"/>
        <end position="158"/>
    </location>
</feature>
<feature type="domain" description="Zn(2)-C6 fungal-type" evidence="5">
    <location>
        <begin position="82"/>
        <end position="110"/>
    </location>
</feature>
<dbReference type="GeneID" id="85335486"/>
<feature type="signal peptide" evidence="4">
    <location>
        <begin position="1"/>
        <end position="23"/>
    </location>
</feature>
<name>A0AAI9Z703_9PEZI</name>
<evidence type="ECO:0000256" key="4">
    <source>
        <dbReference type="SAM" id="SignalP"/>
    </source>
</evidence>
<organism evidence="6 7">
    <name type="scientific">Colletotrichum costaricense</name>
    <dbReference type="NCBI Taxonomy" id="1209916"/>
    <lineage>
        <taxon>Eukaryota</taxon>
        <taxon>Fungi</taxon>
        <taxon>Dikarya</taxon>
        <taxon>Ascomycota</taxon>
        <taxon>Pezizomycotina</taxon>
        <taxon>Sordariomycetes</taxon>
        <taxon>Hypocreomycetidae</taxon>
        <taxon>Glomerellales</taxon>
        <taxon>Glomerellaceae</taxon>
        <taxon>Colletotrichum</taxon>
        <taxon>Colletotrichum acutatum species complex</taxon>
    </lineage>
</organism>
<feature type="chain" id="PRO_5042469254" description="Zn(2)-C6 fungal-type domain-containing protein" evidence="4">
    <location>
        <begin position="24"/>
        <end position="1074"/>
    </location>
</feature>
<keyword evidence="7" id="KW-1185">Reference proteome</keyword>
<feature type="region of interest" description="Disordered" evidence="3">
    <location>
        <begin position="474"/>
        <end position="496"/>
    </location>
</feature>
<dbReference type="InterPro" id="IPR036864">
    <property type="entry name" value="Zn2-C6_fun-type_DNA-bd_sf"/>
</dbReference>
<feature type="region of interest" description="Disordered" evidence="3">
    <location>
        <begin position="909"/>
        <end position="978"/>
    </location>
</feature>
<dbReference type="InterPro" id="IPR001138">
    <property type="entry name" value="Zn2Cys6_DnaBD"/>
</dbReference>
<accession>A0AAI9Z703</accession>
<feature type="region of interest" description="Disordered" evidence="3">
    <location>
        <begin position="853"/>
        <end position="873"/>
    </location>
</feature>
<keyword evidence="2" id="KW-0539">Nucleus</keyword>
<dbReference type="Pfam" id="PF04082">
    <property type="entry name" value="Fungal_trans"/>
    <property type="match status" value="1"/>
</dbReference>
<dbReference type="RefSeq" id="XP_060318204.1">
    <property type="nucleotide sequence ID" value="XM_060451939.1"/>
</dbReference>
<evidence type="ECO:0000256" key="1">
    <source>
        <dbReference type="ARBA" id="ARBA00022723"/>
    </source>
</evidence>
<protein>
    <recommendedName>
        <fullName evidence="5">Zn(2)-C6 fungal-type domain-containing protein</fullName>
    </recommendedName>
</protein>
<dbReference type="SUPFAM" id="SSF57701">
    <property type="entry name" value="Zn2/Cys6 DNA-binding domain"/>
    <property type="match status" value="1"/>
</dbReference>
<dbReference type="Pfam" id="PF00172">
    <property type="entry name" value="Zn_clus"/>
    <property type="match status" value="1"/>
</dbReference>
<dbReference type="PANTHER" id="PTHR47783:SF1">
    <property type="entry name" value="ZN(II)2CYS6 TRANSCRIPTION FACTOR (EUROFUNG)"/>
    <property type="match status" value="1"/>
</dbReference>
<feature type="compositionally biased region" description="Basic and acidic residues" evidence="3">
    <location>
        <begin position="201"/>
        <end position="214"/>
    </location>
</feature>
<keyword evidence="4" id="KW-0732">Signal</keyword>
<sequence length="1074" mass="118344">MSISSMTLPAAIPLLLVWSPSDPFSHSPPTAAQHHAASLLRGSFTLRAMTSIVNGATPAPKQIRFVTNQGHPPSKRRRINAACLTCRKRKTRCAGERPSCSTCAKNGHTCLGYNEGIEKKSSSGAIATQDPHHDEDDDVEEEDDDDDEHIREEEGGKPDKRKHGKSTATGRRPSGFKSEGEQPPRNVVDTNAGHSPTFLRRSSEHSSRDQDQSSRPRRPSHPRATSFSDDARSTQSRSPVSHHTERHRVPYFRYFGPTAIVPGYKQMVVSVRDRRRSTGGSAGATSPSSGSSVVQSMGMALSGIPQHEEVAVADEDLPVYDPNDPAPVHPLVLHLVKVFFLHLGCNYPFLKEGNFTRMVKEKRVEPILVDAVCALAARFSDSPQLGHSKDEEASHAEQGQFYAHRAKAATVDTFPCPSVGAVQALLMMAYEGFGADQDSALWMYLGLAIRMAVDLGLQKMVGVIYQGERDPWYTRHGDQASSDAGATDGPQEDDNGLTREEQLEVEQERTDTFWAVFVLDRVISSGTGRPVTIRDDDFELALPVSTLDPASGWPAPFPVFIQIIHLYGRVSDVLNNIRNANDLTSEKWAKLSRMEHELTKLYQKQDPRLHFSVSNFKTYLKLGQGTNFILLHFWFHALIIILHQPTLLTPFGSLRSTHQLLPNSRELSMSSAKTIADILAFAELIDPKSFIGNPFTSQPMYIAACAFLMESIANASNPTSRETSPPNEPKMEGQRQKSSSHEQRMSTKHSLLASAANQNYSRCYKSLQQLHKYWGGVKYILTALDQKSKGIWDCETYTNEEYESARLPRRGSIGGRFPHPSTPNMPPIAWSLTGTTNSPNSSLTLMYQNMHASQSGHHGSMQPQQSNIPTSAPTPPGNMIYDPIRQSLPETAPHSIFATAYPQPVISAMRQTSRSHHAQRLSTSSMSPPNQGRGHLQFEGIQEEQNSPPTRHAGPILAATSHPQQPTSFTPSSHNSAGYDHSMMPSVSPSGNMHDAVSQQHHTGQHIAFDPTYANATYSYLGQGMGPITDVITFENPIDIGALGLPNEMMPPWLEYLPGDVLGLFENNNMDPGS</sequence>
<feature type="compositionally biased region" description="Low complexity" evidence="3">
    <location>
        <begin position="283"/>
        <end position="294"/>
    </location>
</feature>
<comment type="caution">
    <text evidence="6">The sequence shown here is derived from an EMBL/GenBank/DDBJ whole genome shotgun (WGS) entry which is preliminary data.</text>
</comment>
<feature type="compositionally biased region" description="Polar residues" evidence="3">
    <location>
        <begin position="225"/>
        <end position="241"/>
    </location>
</feature>
<evidence type="ECO:0000313" key="7">
    <source>
        <dbReference type="Proteomes" id="UP001240678"/>
    </source>
</evidence>
<dbReference type="GO" id="GO:0006351">
    <property type="term" value="P:DNA-templated transcription"/>
    <property type="evidence" value="ECO:0007669"/>
    <property type="project" value="InterPro"/>
</dbReference>
<dbReference type="PROSITE" id="PS50048">
    <property type="entry name" value="ZN2_CY6_FUNGAL_2"/>
    <property type="match status" value="1"/>
</dbReference>
<feature type="region of interest" description="Disordered" evidence="3">
    <location>
        <begin position="121"/>
        <end position="245"/>
    </location>
</feature>
<dbReference type="SMART" id="SM00066">
    <property type="entry name" value="GAL4"/>
    <property type="match status" value="1"/>
</dbReference>
<dbReference type="PROSITE" id="PS00463">
    <property type="entry name" value="ZN2_CY6_FUNGAL_1"/>
    <property type="match status" value="1"/>
</dbReference>
<feature type="region of interest" description="Disordered" evidence="3">
    <location>
        <begin position="272"/>
        <end position="294"/>
    </location>
</feature>
<dbReference type="EMBL" id="MOOE01000003">
    <property type="protein sequence ID" value="KAK1535002.1"/>
    <property type="molecule type" value="Genomic_DNA"/>
</dbReference>
<feature type="compositionally biased region" description="Polar residues" evidence="3">
    <location>
        <begin position="716"/>
        <end position="725"/>
    </location>
</feature>
<proteinExistence type="predicted"/>
<dbReference type="InterPro" id="IPR007219">
    <property type="entry name" value="XnlR_reg_dom"/>
</dbReference>
<evidence type="ECO:0000259" key="5">
    <source>
        <dbReference type="PROSITE" id="PS50048"/>
    </source>
</evidence>
<reference evidence="6 7" key="1">
    <citation type="submission" date="2016-10" db="EMBL/GenBank/DDBJ databases">
        <title>The genome sequence of Colletotrichum fioriniae PJ7.</title>
        <authorList>
            <person name="Baroncelli R."/>
        </authorList>
    </citation>
    <scope>NUCLEOTIDE SEQUENCE [LARGE SCALE GENOMIC DNA]</scope>
    <source>
        <strain evidence="6 7">IMI 309622</strain>
    </source>
</reference>
<dbReference type="PANTHER" id="PTHR47783">
    <property type="entry name" value="ZN(II)2CYS6 TRANSCRIPTION FACTOR (EUROFUNG)-RELATED"/>
    <property type="match status" value="1"/>
</dbReference>
<dbReference type="CDD" id="cd00067">
    <property type="entry name" value="GAL4"/>
    <property type="match status" value="1"/>
</dbReference>
<dbReference type="CDD" id="cd12148">
    <property type="entry name" value="fungal_TF_MHR"/>
    <property type="match status" value="1"/>
</dbReference>
<dbReference type="Gene3D" id="4.10.240.10">
    <property type="entry name" value="Zn(2)-C6 fungal-type DNA-binding domain"/>
    <property type="match status" value="1"/>
</dbReference>
<evidence type="ECO:0000256" key="2">
    <source>
        <dbReference type="ARBA" id="ARBA00023242"/>
    </source>
</evidence>
<feature type="compositionally biased region" description="Acidic residues" evidence="3">
    <location>
        <begin position="135"/>
        <end position="147"/>
    </location>
</feature>